<accession>A0AAW0Q1F6</accession>
<dbReference type="AlphaFoldDB" id="A0AAW0Q1F6"/>
<proteinExistence type="predicted"/>
<gene>
    <name evidence="1" type="ORF">WMY93_000160</name>
</gene>
<evidence type="ECO:0000313" key="2">
    <source>
        <dbReference type="Proteomes" id="UP001460270"/>
    </source>
</evidence>
<protein>
    <submittedName>
        <fullName evidence="1">Uncharacterized protein</fullName>
    </submittedName>
</protein>
<dbReference type="Proteomes" id="UP001460270">
    <property type="component" value="Unassembled WGS sequence"/>
</dbReference>
<reference evidence="2" key="1">
    <citation type="submission" date="2024-04" db="EMBL/GenBank/DDBJ databases">
        <title>Salinicola lusitanus LLJ914,a marine bacterium isolated from the Okinawa Trough.</title>
        <authorList>
            <person name="Li J."/>
        </authorList>
    </citation>
    <scope>NUCLEOTIDE SEQUENCE [LARGE SCALE GENOMIC DNA]</scope>
</reference>
<evidence type="ECO:0000313" key="1">
    <source>
        <dbReference type="EMBL" id="KAK7944432.1"/>
    </source>
</evidence>
<dbReference type="EMBL" id="JBBPFD010000001">
    <property type="protein sequence ID" value="KAK7944432.1"/>
    <property type="molecule type" value="Genomic_DNA"/>
</dbReference>
<comment type="caution">
    <text evidence="1">The sequence shown here is derived from an EMBL/GenBank/DDBJ whole genome shotgun (WGS) entry which is preliminary data.</text>
</comment>
<name>A0AAW0Q1F6_9GOBI</name>
<sequence>MTAKICTLGTDSAHNMVAAARSLSFQHMPCVAHAIQRVIVMAFRDGTTGNPWPKGGDTSPGCTHTLEFERILHNKEPLKATLSQQKHSFGTIHHRAPWWEKYVSCSIVLPALCHLQRTMEVSDVDPAYVVRFKTAFTKDLDKRKQNLNLAWLKVATALDPRPERGEVWQTVSKMLRKVQMLLNLRGA</sequence>
<keyword evidence="2" id="KW-1185">Reference proteome</keyword>
<organism evidence="1 2">
    <name type="scientific">Mugilogobius chulae</name>
    <name type="common">yellowstripe goby</name>
    <dbReference type="NCBI Taxonomy" id="88201"/>
    <lineage>
        <taxon>Eukaryota</taxon>
        <taxon>Metazoa</taxon>
        <taxon>Chordata</taxon>
        <taxon>Craniata</taxon>
        <taxon>Vertebrata</taxon>
        <taxon>Euteleostomi</taxon>
        <taxon>Actinopterygii</taxon>
        <taxon>Neopterygii</taxon>
        <taxon>Teleostei</taxon>
        <taxon>Neoteleostei</taxon>
        <taxon>Acanthomorphata</taxon>
        <taxon>Gobiaria</taxon>
        <taxon>Gobiiformes</taxon>
        <taxon>Gobioidei</taxon>
        <taxon>Gobiidae</taxon>
        <taxon>Gobionellinae</taxon>
        <taxon>Mugilogobius</taxon>
    </lineage>
</organism>
<dbReference type="InterPro" id="IPR012337">
    <property type="entry name" value="RNaseH-like_sf"/>
</dbReference>
<dbReference type="SUPFAM" id="SSF53098">
    <property type="entry name" value="Ribonuclease H-like"/>
    <property type="match status" value="1"/>
</dbReference>